<dbReference type="HOGENOM" id="CLU_2704316_0_0_1"/>
<evidence type="ECO:0000313" key="3">
    <source>
        <dbReference type="Proteomes" id="UP000054549"/>
    </source>
</evidence>
<keyword evidence="3" id="KW-1185">Reference proteome</keyword>
<proteinExistence type="predicted"/>
<dbReference type="Proteomes" id="UP000054549">
    <property type="component" value="Unassembled WGS sequence"/>
</dbReference>
<feature type="region of interest" description="Disordered" evidence="1">
    <location>
        <begin position="51"/>
        <end position="73"/>
    </location>
</feature>
<sequence length="73" mass="8168">MTMTLDEMTRMGRDSLCRKNASHCRTRSHLIKLGHGHPMNISDDFVTIQVGKQTSTGRGERRQGGDRVGEKAL</sequence>
<gene>
    <name evidence="2" type="ORF">M378DRAFT_156357</name>
</gene>
<dbReference type="AlphaFoldDB" id="A0A0C2XMA7"/>
<reference evidence="2 3" key="1">
    <citation type="submission" date="2014-04" db="EMBL/GenBank/DDBJ databases">
        <title>Evolutionary Origins and Diversification of the Mycorrhizal Mutualists.</title>
        <authorList>
            <consortium name="DOE Joint Genome Institute"/>
            <consortium name="Mycorrhizal Genomics Consortium"/>
            <person name="Kohler A."/>
            <person name="Kuo A."/>
            <person name="Nagy L.G."/>
            <person name="Floudas D."/>
            <person name="Copeland A."/>
            <person name="Barry K.W."/>
            <person name="Cichocki N."/>
            <person name="Veneault-Fourrey C."/>
            <person name="LaButti K."/>
            <person name="Lindquist E.A."/>
            <person name="Lipzen A."/>
            <person name="Lundell T."/>
            <person name="Morin E."/>
            <person name="Murat C."/>
            <person name="Riley R."/>
            <person name="Ohm R."/>
            <person name="Sun H."/>
            <person name="Tunlid A."/>
            <person name="Henrissat B."/>
            <person name="Grigoriev I.V."/>
            <person name="Hibbett D.S."/>
            <person name="Martin F."/>
        </authorList>
    </citation>
    <scope>NUCLEOTIDE SEQUENCE [LARGE SCALE GENOMIC DNA]</scope>
    <source>
        <strain evidence="2 3">Koide BX008</strain>
    </source>
</reference>
<protein>
    <submittedName>
        <fullName evidence="2">Uncharacterized protein</fullName>
    </submittedName>
</protein>
<feature type="compositionally biased region" description="Basic and acidic residues" evidence="1">
    <location>
        <begin position="58"/>
        <end position="73"/>
    </location>
</feature>
<dbReference type="InParanoid" id="A0A0C2XMA7"/>
<evidence type="ECO:0000313" key="2">
    <source>
        <dbReference type="EMBL" id="KIL70268.1"/>
    </source>
</evidence>
<evidence type="ECO:0000256" key="1">
    <source>
        <dbReference type="SAM" id="MobiDB-lite"/>
    </source>
</evidence>
<dbReference type="EMBL" id="KN818224">
    <property type="protein sequence ID" value="KIL70268.1"/>
    <property type="molecule type" value="Genomic_DNA"/>
</dbReference>
<accession>A0A0C2XMA7</accession>
<name>A0A0C2XMA7_AMAMK</name>
<organism evidence="2 3">
    <name type="scientific">Amanita muscaria (strain Koide BX008)</name>
    <dbReference type="NCBI Taxonomy" id="946122"/>
    <lineage>
        <taxon>Eukaryota</taxon>
        <taxon>Fungi</taxon>
        <taxon>Dikarya</taxon>
        <taxon>Basidiomycota</taxon>
        <taxon>Agaricomycotina</taxon>
        <taxon>Agaricomycetes</taxon>
        <taxon>Agaricomycetidae</taxon>
        <taxon>Agaricales</taxon>
        <taxon>Pluteineae</taxon>
        <taxon>Amanitaceae</taxon>
        <taxon>Amanita</taxon>
    </lineage>
</organism>